<accession>A0AAW0G6X4</accession>
<dbReference type="InterPro" id="IPR045339">
    <property type="entry name" value="DUF6534"/>
</dbReference>
<evidence type="ECO:0000259" key="2">
    <source>
        <dbReference type="Pfam" id="PF20152"/>
    </source>
</evidence>
<organism evidence="3 4">
    <name type="scientific">Cerrena zonata</name>
    <dbReference type="NCBI Taxonomy" id="2478898"/>
    <lineage>
        <taxon>Eukaryota</taxon>
        <taxon>Fungi</taxon>
        <taxon>Dikarya</taxon>
        <taxon>Basidiomycota</taxon>
        <taxon>Agaricomycotina</taxon>
        <taxon>Agaricomycetes</taxon>
        <taxon>Polyporales</taxon>
        <taxon>Cerrenaceae</taxon>
        <taxon>Cerrena</taxon>
    </lineage>
</organism>
<evidence type="ECO:0000313" key="4">
    <source>
        <dbReference type="Proteomes" id="UP001385951"/>
    </source>
</evidence>
<sequence length="176" mass="19062">MFPTWMEYLALPAAVLTAEVANALFAAVDGLIAIVMIYYLQHHRTGFKRTDGVIRWFMGYVVNTGALTMLAAITGILTLATYHKGIVAVGVSTIVSKLYANALLGFLNGRGFMQMKHQQLVARAAFDTGGFQLPHFQEGVEQKPLSVGLSSDSHIARVGILDDKGCQPKAHNVISV</sequence>
<protein>
    <recommendedName>
        <fullName evidence="2">DUF6534 domain-containing protein</fullName>
    </recommendedName>
</protein>
<dbReference type="AlphaFoldDB" id="A0AAW0G6X4"/>
<proteinExistence type="predicted"/>
<keyword evidence="1" id="KW-0472">Membrane</keyword>
<keyword evidence="4" id="KW-1185">Reference proteome</keyword>
<reference evidence="3 4" key="1">
    <citation type="submission" date="2022-09" db="EMBL/GenBank/DDBJ databases">
        <authorList>
            <person name="Palmer J.M."/>
        </authorList>
    </citation>
    <scope>NUCLEOTIDE SEQUENCE [LARGE SCALE GENOMIC DNA]</scope>
    <source>
        <strain evidence="3 4">DSM 7382</strain>
    </source>
</reference>
<feature type="domain" description="DUF6534" evidence="2">
    <location>
        <begin position="26"/>
        <end position="110"/>
    </location>
</feature>
<dbReference type="Pfam" id="PF20152">
    <property type="entry name" value="DUF6534"/>
    <property type="match status" value="1"/>
</dbReference>
<dbReference type="PANTHER" id="PTHR40465:SF1">
    <property type="entry name" value="DUF6534 DOMAIN-CONTAINING PROTEIN"/>
    <property type="match status" value="1"/>
</dbReference>
<keyword evidence="1" id="KW-1133">Transmembrane helix</keyword>
<comment type="caution">
    <text evidence="3">The sequence shown here is derived from an EMBL/GenBank/DDBJ whole genome shotgun (WGS) entry which is preliminary data.</text>
</comment>
<feature type="transmembrane region" description="Helical" evidence="1">
    <location>
        <begin position="20"/>
        <end position="40"/>
    </location>
</feature>
<gene>
    <name evidence="3" type="ORF">QCA50_007782</name>
</gene>
<dbReference type="EMBL" id="JASBNA010000009">
    <property type="protein sequence ID" value="KAK7689091.1"/>
    <property type="molecule type" value="Genomic_DNA"/>
</dbReference>
<feature type="transmembrane region" description="Helical" evidence="1">
    <location>
        <begin position="60"/>
        <end position="80"/>
    </location>
</feature>
<name>A0AAW0G6X4_9APHY</name>
<dbReference type="PANTHER" id="PTHR40465">
    <property type="entry name" value="CHROMOSOME 1, WHOLE GENOME SHOTGUN SEQUENCE"/>
    <property type="match status" value="1"/>
</dbReference>
<evidence type="ECO:0000313" key="3">
    <source>
        <dbReference type="EMBL" id="KAK7689091.1"/>
    </source>
</evidence>
<feature type="transmembrane region" description="Helical" evidence="1">
    <location>
        <begin position="86"/>
        <end position="107"/>
    </location>
</feature>
<dbReference type="Proteomes" id="UP001385951">
    <property type="component" value="Unassembled WGS sequence"/>
</dbReference>
<evidence type="ECO:0000256" key="1">
    <source>
        <dbReference type="SAM" id="Phobius"/>
    </source>
</evidence>
<keyword evidence="1" id="KW-0812">Transmembrane</keyword>